<dbReference type="PANTHER" id="PTHR30511:SF0">
    <property type="entry name" value="ALANINE RACEMASE, CATABOLIC-RELATED"/>
    <property type="match status" value="1"/>
</dbReference>
<feature type="binding site" evidence="7 9">
    <location>
        <position position="323"/>
    </location>
    <ligand>
        <name>substrate</name>
    </ligand>
</feature>
<gene>
    <name evidence="11" type="ORF">SAMN05428963_11198</name>
</gene>
<dbReference type="Pfam" id="PF00842">
    <property type="entry name" value="Ala_racemase_C"/>
    <property type="match status" value="1"/>
</dbReference>
<dbReference type="NCBIfam" id="TIGR00492">
    <property type="entry name" value="alr"/>
    <property type="match status" value="1"/>
</dbReference>
<dbReference type="EC" id="5.1.1.1" evidence="4 7"/>
<dbReference type="Gene3D" id="2.40.37.10">
    <property type="entry name" value="Lyase, Ornithine Decarboxylase, Chain A, domain 1"/>
    <property type="match status" value="1"/>
</dbReference>
<dbReference type="InterPro" id="IPR011079">
    <property type="entry name" value="Ala_racemase_C"/>
</dbReference>
<dbReference type="AlphaFoldDB" id="A0A1T4SKC6"/>
<dbReference type="SMART" id="SM01005">
    <property type="entry name" value="Ala_racemase_C"/>
    <property type="match status" value="1"/>
</dbReference>
<protein>
    <recommendedName>
        <fullName evidence="4 7">Alanine racemase</fullName>
        <ecNumber evidence="4 7">5.1.1.1</ecNumber>
    </recommendedName>
</protein>
<dbReference type="PRINTS" id="PR00992">
    <property type="entry name" value="ALARACEMASE"/>
</dbReference>
<accession>A0A1T4SKC6</accession>
<evidence type="ECO:0000259" key="10">
    <source>
        <dbReference type="SMART" id="SM01005"/>
    </source>
</evidence>
<evidence type="ECO:0000256" key="6">
    <source>
        <dbReference type="ARBA" id="ARBA00023235"/>
    </source>
</evidence>
<feature type="binding site" evidence="7 9">
    <location>
        <position position="144"/>
    </location>
    <ligand>
        <name>substrate</name>
    </ligand>
</feature>
<name>A0A1T4SKC6_9HYPH</name>
<dbReference type="GO" id="GO:0030170">
    <property type="term" value="F:pyridoxal phosphate binding"/>
    <property type="evidence" value="ECO:0007669"/>
    <property type="project" value="UniProtKB-UniRule"/>
</dbReference>
<evidence type="ECO:0000256" key="1">
    <source>
        <dbReference type="ARBA" id="ARBA00000316"/>
    </source>
</evidence>
<evidence type="ECO:0000256" key="9">
    <source>
        <dbReference type="PIRSR" id="PIRSR600821-52"/>
    </source>
</evidence>
<evidence type="ECO:0000256" key="5">
    <source>
        <dbReference type="ARBA" id="ARBA00022898"/>
    </source>
</evidence>
<evidence type="ECO:0000256" key="8">
    <source>
        <dbReference type="PIRSR" id="PIRSR600821-50"/>
    </source>
</evidence>
<dbReference type="STRING" id="1365950.SAMN05428963_11198"/>
<evidence type="ECO:0000256" key="4">
    <source>
        <dbReference type="ARBA" id="ARBA00013089"/>
    </source>
</evidence>
<dbReference type="GO" id="GO:0030632">
    <property type="term" value="P:D-alanine biosynthetic process"/>
    <property type="evidence" value="ECO:0007669"/>
    <property type="project" value="UniProtKB-UniRule"/>
</dbReference>
<keyword evidence="12" id="KW-1185">Reference proteome</keyword>
<reference evidence="12" key="1">
    <citation type="submission" date="2017-02" db="EMBL/GenBank/DDBJ databases">
        <authorList>
            <person name="Varghese N."/>
            <person name="Submissions S."/>
        </authorList>
    </citation>
    <scope>NUCLEOTIDE SEQUENCE [LARGE SCALE GENOMIC DNA]</scope>
    <source>
        <strain evidence="12">USBA 369</strain>
    </source>
</reference>
<feature type="modified residue" description="N6-(pyridoxal phosphate)lysine" evidence="7 8">
    <location>
        <position position="47"/>
    </location>
</feature>
<dbReference type="Proteomes" id="UP000190135">
    <property type="component" value="Unassembled WGS sequence"/>
</dbReference>
<comment type="similarity">
    <text evidence="3 7">Belongs to the alanine racemase family.</text>
</comment>
<dbReference type="PANTHER" id="PTHR30511">
    <property type="entry name" value="ALANINE RACEMASE"/>
    <property type="match status" value="1"/>
</dbReference>
<dbReference type="UniPathway" id="UPA00042">
    <property type="reaction ID" value="UER00497"/>
</dbReference>
<comment type="catalytic activity">
    <reaction evidence="1 7">
        <text>L-alanine = D-alanine</text>
        <dbReference type="Rhea" id="RHEA:20249"/>
        <dbReference type="ChEBI" id="CHEBI:57416"/>
        <dbReference type="ChEBI" id="CHEBI:57972"/>
        <dbReference type="EC" id="5.1.1.1"/>
    </reaction>
</comment>
<dbReference type="InterPro" id="IPR029066">
    <property type="entry name" value="PLP-binding_barrel"/>
</dbReference>
<evidence type="ECO:0000256" key="7">
    <source>
        <dbReference type="HAMAP-Rule" id="MF_01201"/>
    </source>
</evidence>
<comment type="function">
    <text evidence="7">Catalyzes the interconversion of L-alanine and D-alanine. May also act on other amino acids.</text>
</comment>
<feature type="active site" description="Proton acceptor; specific for D-alanine" evidence="7">
    <location>
        <position position="47"/>
    </location>
</feature>
<comment type="pathway">
    <text evidence="7">Amino-acid biosynthesis; D-alanine biosynthesis; D-alanine from L-alanine: step 1/1.</text>
</comment>
<dbReference type="CDD" id="cd00430">
    <property type="entry name" value="PLPDE_III_AR"/>
    <property type="match status" value="1"/>
</dbReference>
<proteinExistence type="inferred from homology"/>
<feature type="domain" description="Alanine racemase C-terminal" evidence="10">
    <location>
        <begin position="244"/>
        <end position="380"/>
    </location>
</feature>
<evidence type="ECO:0000256" key="2">
    <source>
        <dbReference type="ARBA" id="ARBA00001933"/>
    </source>
</evidence>
<keyword evidence="6 7" id="KW-0413">Isomerase</keyword>
<comment type="cofactor">
    <cofactor evidence="2 7 8">
        <name>pyridoxal 5'-phosphate</name>
        <dbReference type="ChEBI" id="CHEBI:597326"/>
    </cofactor>
</comment>
<evidence type="ECO:0000256" key="3">
    <source>
        <dbReference type="ARBA" id="ARBA00007880"/>
    </source>
</evidence>
<dbReference type="RefSeq" id="WP_078709370.1">
    <property type="nucleotide sequence ID" value="NZ_FUXL01000011.1"/>
</dbReference>
<dbReference type="InterPro" id="IPR020622">
    <property type="entry name" value="Ala_racemase_pyridoxalP-BS"/>
</dbReference>
<dbReference type="OrthoDB" id="9813814at2"/>
<evidence type="ECO:0000313" key="11">
    <source>
        <dbReference type="EMBL" id="SKA28613.1"/>
    </source>
</evidence>
<dbReference type="Gene3D" id="3.20.20.10">
    <property type="entry name" value="Alanine racemase"/>
    <property type="match status" value="1"/>
</dbReference>
<dbReference type="Pfam" id="PF01168">
    <property type="entry name" value="Ala_racemase_N"/>
    <property type="match status" value="1"/>
</dbReference>
<evidence type="ECO:0000313" key="12">
    <source>
        <dbReference type="Proteomes" id="UP000190135"/>
    </source>
</evidence>
<dbReference type="HAMAP" id="MF_01201">
    <property type="entry name" value="Ala_racemase"/>
    <property type="match status" value="1"/>
</dbReference>
<dbReference type="InterPro" id="IPR001608">
    <property type="entry name" value="Ala_racemase_N"/>
</dbReference>
<feature type="active site" description="Proton acceptor; specific for L-alanine" evidence="7">
    <location>
        <position position="265"/>
    </location>
</feature>
<sequence>MSETVLSAAAADRSRMPFVAIDSDALKANWRLLASRAPGARTGAAVKANGYGLGAVPVAKALFEEGCRDFFVAWASEGAALRQEIGPDGRIFVLQGLDRPAARLCREVKLFPILANPDDVALWVESETGAPSPAGLQLETGMNRLGVEEADARRIAGLTADGRLRLVLVMSHLASADVPGSRQSRDQLTRFAELSALFPGVERSLANSAGVFLGSDFHFNVTRPGIALYGGEAGMADQGAIRTVATLTAHVLQVRTAKTGEAAGYGAAAELSRNTRIATVGLGYADGFHRAASGAGTAIRQLAEGPSVFVAGRRAPILGRISMDLTLIDVTGLPEGAVKPGDPVEFFGQNISIDAVARSAGTISYELLTGLGTRVTRVWR</sequence>
<dbReference type="GO" id="GO:0008784">
    <property type="term" value="F:alanine racemase activity"/>
    <property type="evidence" value="ECO:0007669"/>
    <property type="project" value="UniProtKB-UniRule"/>
</dbReference>
<dbReference type="InterPro" id="IPR009006">
    <property type="entry name" value="Ala_racemase/Decarboxylase_C"/>
</dbReference>
<dbReference type="EMBL" id="FUXL01000011">
    <property type="protein sequence ID" value="SKA28613.1"/>
    <property type="molecule type" value="Genomic_DNA"/>
</dbReference>
<organism evidence="11 12">
    <name type="scientific">Consotaella salsifontis</name>
    <dbReference type="NCBI Taxonomy" id="1365950"/>
    <lineage>
        <taxon>Bacteria</taxon>
        <taxon>Pseudomonadati</taxon>
        <taxon>Pseudomonadota</taxon>
        <taxon>Alphaproteobacteria</taxon>
        <taxon>Hyphomicrobiales</taxon>
        <taxon>Aurantimonadaceae</taxon>
        <taxon>Consotaella</taxon>
    </lineage>
</organism>
<dbReference type="InterPro" id="IPR000821">
    <property type="entry name" value="Ala_racemase"/>
</dbReference>
<dbReference type="PROSITE" id="PS00395">
    <property type="entry name" value="ALANINE_RACEMASE"/>
    <property type="match status" value="1"/>
</dbReference>
<dbReference type="SUPFAM" id="SSF50621">
    <property type="entry name" value="Alanine racemase C-terminal domain-like"/>
    <property type="match status" value="1"/>
</dbReference>
<dbReference type="GO" id="GO:0005829">
    <property type="term" value="C:cytosol"/>
    <property type="evidence" value="ECO:0007669"/>
    <property type="project" value="TreeGrafter"/>
</dbReference>
<dbReference type="SUPFAM" id="SSF51419">
    <property type="entry name" value="PLP-binding barrel"/>
    <property type="match status" value="1"/>
</dbReference>
<keyword evidence="5 7" id="KW-0663">Pyridoxal phosphate</keyword>